<evidence type="ECO:0000259" key="1">
    <source>
        <dbReference type="Pfam" id="PF11823"/>
    </source>
</evidence>
<accession>A0ABS7L1Y1</accession>
<dbReference type="Pfam" id="PF11823">
    <property type="entry name" value="Se_S_carrier"/>
    <property type="match status" value="1"/>
</dbReference>
<gene>
    <name evidence="2" type="ORF">K5V21_16700</name>
</gene>
<evidence type="ECO:0000313" key="2">
    <source>
        <dbReference type="EMBL" id="MBY0757076.1"/>
    </source>
</evidence>
<keyword evidence="3" id="KW-1185">Reference proteome</keyword>
<reference evidence="2 3" key="1">
    <citation type="journal article" date="2021" name="Cell Host Microbe">
        <title>in vivo commensal control of Clostridioides difficile virulence.</title>
        <authorList>
            <person name="Girinathan B.P."/>
            <person name="Dibenedetto N."/>
            <person name="Worley J.N."/>
            <person name="Peltier J."/>
            <person name="Arrieta-Ortiz M.L."/>
            <person name="Rupa Christinal Immanuel S."/>
            <person name="Lavin R."/>
            <person name="Delaney M.L."/>
            <person name="Cummins C."/>
            <person name="Hoffmann M."/>
            <person name="Luo Y."/>
            <person name="Gonzalez-Escalona N."/>
            <person name="Allard M."/>
            <person name="Onderdonk A.B."/>
            <person name="Gerber G.K."/>
            <person name="Sonenshein A.L."/>
            <person name="Baliga N."/>
            <person name="Dupuy B."/>
            <person name="Bry L."/>
        </authorList>
    </citation>
    <scope>NUCLEOTIDE SEQUENCE [LARGE SCALE GENOMIC DNA]</scope>
    <source>
        <strain evidence="2 3">DSM 599</strain>
    </source>
</reference>
<evidence type="ECO:0000313" key="3">
    <source>
        <dbReference type="Proteomes" id="UP001299068"/>
    </source>
</evidence>
<proteinExistence type="predicted"/>
<comment type="caution">
    <text evidence="2">The sequence shown here is derived from an EMBL/GenBank/DDBJ whole genome shotgun (WGS) entry which is preliminary data.</text>
</comment>
<feature type="domain" description="Putative Se/S carrier protein-like" evidence="1">
    <location>
        <begin position="3"/>
        <end position="67"/>
    </location>
</feature>
<name>A0ABS7L1Y1_CLOSR</name>
<dbReference type="RefSeq" id="WP_221862234.1">
    <property type="nucleotide sequence ID" value="NZ_JAIKTU010000016.1"/>
</dbReference>
<organism evidence="2 3">
    <name type="scientific">Clostridium sardiniense</name>
    <name type="common">Clostridium absonum</name>
    <dbReference type="NCBI Taxonomy" id="29369"/>
    <lineage>
        <taxon>Bacteria</taxon>
        <taxon>Bacillati</taxon>
        <taxon>Bacillota</taxon>
        <taxon>Clostridia</taxon>
        <taxon>Eubacteriales</taxon>
        <taxon>Clostridiaceae</taxon>
        <taxon>Clostridium</taxon>
    </lineage>
</organism>
<dbReference type="EMBL" id="JAIKTU010000016">
    <property type="protein sequence ID" value="MBY0757076.1"/>
    <property type="molecule type" value="Genomic_DNA"/>
</dbReference>
<dbReference type="InterPro" id="IPR021778">
    <property type="entry name" value="Se/S_carrier-like"/>
</dbReference>
<protein>
    <submittedName>
        <fullName evidence="2">DUF3343 domain-containing protein</fullName>
    </submittedName>
</protein>
<dbReference type="Proteomes" id="UP001299068">
    <property type="component" value="Unassembled WGS sequence"/>
</dbReference>
<sequence>MKYYIIVFKNTHDAMTGEKILKEKEYTFRIMPTPTSITQSCGICIRIEDEEEMKRIKEEKFEYKNMYCKEGSEYREIQ</sequence>